<feature type="domain" description="Rhodanese" evidence="2">
    <location>
        <begin position="381"/>
        <end position="463"/>
    </location>
</feature>
<dbReference type="Gene3D" id="3.40.250.10">
    <property type="entry name" value="Rhodanese-like domain"/>
    <property type="match status" value="2"/>
</dbReference>
<dbReference type="GO" id="GO:0046872">
    <property type="term" value="F:metal ion binding"/>
    <property type="evidence" value="ECO:0007669"/>
    <property type="project" value="UniProtKB-KW"/>
</dbReference>
<dbReference type="PANTHER" id="PTHR43084">
    <property type="entry name" value="PERSULFIDE DIOXYGENASE ETHE1"/>
    <property type="match status" value="1"/>
</dbReference>
<dbReference type="Pfam" id="PF00753">
    <property type="entry name" value="Lactamase_B"/>
    <property type="match status" value="1"/>
</dbReference>
<dbReference type="GO" id="GO:0050313">
    <property type="term" value="F:sulfur dioxygenase activity"/>
    <property type="evidence" value="ECO:0007669"/>
    <property type="project" value="InterPro"/>
</dbReference>
<feature type="domain" description="Rhodanese" evidence="2">
    <location>
        <begin position="269"/>
        <end position="360"/>
    </location>
</feature>
<dbReference type="SUPFAM" id="SSF52821">
    <property type="entry name" value="Rhodanese/Cell cycle control phosphatase"/>
    <property type="match status" value="2"/>
</dbReference>
<dbReference type="SMART" id="SM00450">
    <property type="entry name" value="RHOD"/>
    <property type="match status" value="2"/>
</dbReference>
<dbReference type="InterPro" id="IPR051682">
    <property type="entry name" value="Mito_Persulfide_Diox"/>
</dbReference>
<gene>
    <name evidence="3" type="ORF">H9S92_01990</name>
</gene>
<dbReference type="InterPro" id="IPR036866">
    <property type="entry name" value="RibonucZ/Hydroxyglut_hydro"/>
</dbReference>
<dbReference type="RefSeq" id="WP_187465051.1">
    <property type="nucleotide sequence ID" value="NZ_JACSIT010000040.1"/>
</dbReference>
<name>A0A923T7J1_9BACT</name>
<evidence type="ECO:0000313" key="3">
    <source>
        <dbReference type="EMBL" id="MBC6992923.1"/>
    </source>
</evidence>
<organism evidence="3 4">
    <name type="scientific">Neolewinella lacunae</name>
    <dbReference type="NCBI Taxonomy" id="1517758"/>
    <lineage>
        <taxon>Bacteria</taxon>
        <taxon>Pseudomonadati</taxon>
        <taxon>Bacteroidota</taxon>
        <taxon>Saprospiria</taxon>
        <taxon>Saprospirales</taxon>
        <taxon>Lewinellaceae</taxon>
        <taxon>Neolewinella</taxon>
    </lineage>
</organism>
<dbReference type="PROSITE" id="PS50206">
    <property type="entry name" value="RHODANESE_3"/>
    <property type="match status" value="2"/>
</dbReference>
<dbReference type="InterPro" id="IPR001763">
    <property type="entry name" value="Rhodanese-like_dom"/>
</dbReference>
<dbReference type="CDD" id="cd00158">
    <property type="entry name" value="RHOD"/>
    <property type="match status" value="2"/>
</dbReference>
<proteinExistence type="predicted"/>
<dbReference type="Pfam" id="PF00581">
    <property type="entry name" value="Rhodanese"/>
    <property type="match status" value="2"/>
</dbReference>
<dbReference type="EMBL" id="JACSIT010000040">
    <property type="protein sequence ID" value="MBC6992923.1"/>
    <property type="molecule type" value="Genomic_DNA"/>
</dbReference>
<evidence type="ECO:0000256" key="1">
    <source>
        <dbReference type="ARBA" id="ARBA00022723"/>
    </source>
</evidence>
<dbReference type="FunFam" id="3.60.15.10:FF:000030">
    <property type="entry name" value="Metallo-beta-lactamase family protein"/>
    <property type="match status" value="1"/>
</dbReference>
<dbReference type="InterPro" id="IPR001279">
    <property type="entry name" value="Metallo-B-lactamas"/>
</dbReference>
<dbReference type="Proteomes" id="UP000650081">
    <property type="component" value="Unassembled WGS sequence"/>
</dbReference>
<keyword evidence="4" id="KW-1185">Reference proteome</keyword>
<dbReference type="GO" id="GO:0070813">
    <property type="term" value="P:hydrogen sulfide metabolic process"/>
    <property type="evidence" value="ECO:0007669"/>
    <property type="project" value="TreeGrafter"/>
</dbReference>
<dbReference type="CDD" id="cd07724">
    <property type="entry name" value="POD-like_MBL-fold"/>
    <property type="match status" value="1"/>
</dbReference>
<accession>A0A923T7J1</accession>
<comment type="caution">
    <text evidence="3">The sequence shown here is derived from an EMBL/GenBank/DDBJ whole genome shotgun (WGS) entry which is preliminary data.</text>
</comment>
<dbReference type="GO" id="GO:0006749">
    <property type="term" value="P:glutathione metabolic process"/>
    <property type="evidence" value="ECO:0007669"/>
    <property type="project" value="InterPro"/>
</dbReference>
<dbReference type="SUPFAM" id="SSF56281">
    <property type="entry name" value="Metallo-hydrolase/oxidoreductase"/>
    <property type="match status" value="1"/>
</dbReference>
<dbReference type="SMART" id="SM00849">
    <property type="entry name" value="Lactamase_B"/>
    <property type="match status" value="1"/>
</dbReference>
<keyword evidence="1" id="KW-0479">Metal-binding</keyword>
<protein>
    <submittedName>
        <fullName evidence="3">MBL fold metallo-hydrolase</fullName>
    </submittedName>
</protein>
<dbReference type="InterPro" id="IPR036873">
    <property type="entry name" value="Rhodanese-like_dom_sf"/>
</dbReference>
<evidence type="ECO:0000259" key="2">
    <source>
        <dbReference type="PROSITE" id="PS50206"/>
    </source>
</evidence>
<reference evidence="3" key="1">
    <citation type="submission" date="2020-08" db="EMBL/GenBank/DDBJ databases">
        <title>Lewinella bacteria from marine environments.</title>
        <authorList>
            <person name="Zhong Y."/>
        </authorList>
    </citation>
    <scope>NUCLEOTIDE SEQUENCE</scope>
    <source>
        <strain evidence="3">KCTC 42187</strain>
    </source>
</reference>
<dbReference type="Gene3D" id="3.60.15.10">
    <property type="entry name" value="Ribonuclease Z/Hydroxyacylglutathione hydrolase-like"/>
    <property type="match status" value="1"/>
</dbReference>
<dbReference type="PANTHER" id="PTHR43084:SF1">
    <property type="entry name" value="PERSULFIDE DIOXYGENASE ETHE1, MITOCHONDRIAL"/>
    <property type="match status" value="1"/>
</dbReference>
<dbReference type="InterPro" id="IPR044528">
    <property type="entry name" value="POD-like_MBL-fold"/>
</dbReference>
<sequence length="483" mass="52913">MKVEQIYTGCLAQGAYYIESAGEAVIIDPLRETKPYLEKLEKTGAKLKYIIETHFHADFVSGHIDLARATGATIVYGPMAQPEYDVYSAKDGEELLVGDVVIKVLHTPGHTMESSTFLLRDESGKDYAIFTGDTLFLGDVGRPDLAIKQGSVTKEDLAGYLFDSLREKIMPLADDVIVYPAHGAGSACGKNLSKETFGLLGEQKAVNYALRADMTREEFIQEVTAGLTPPPQYFAKNAMMNKAGYENFETVLNQGKRPLDPAAFEALAEAEEALVLDVRDRNDFSAAHIPNSIFIGIDGQFAPWVGALITDIRQPLLIVAPEGRAEEVITRLSRVGYDNTLGYLEGGIEAWVAAGKETDAIENVSADTFAARVNKGLVDNILDTRKPTEFLSEHLDAATNFPLDYINANMDKLNRNETYYLHCGSGYRSLIAASILRARGFEHLVNVEGGWGTIKNTDLAKSDFVCPTTMSQEVIDQAVGEFI</sequence>
<evidence type="ECO:0000313" key="4">
    <source>
        <dbReference type="Proteomes" id="UP000650081"/>
    </source>
</evidence>
<dbReference type="AlphaFoldDB" id="A0A923T7J1"/>